<organism evidence="2 3">
    <name type="scientific">Trichinella britovi</name>
    <name type="common">Parasitic roundworm</name>
    <dbReference type="NCBI Taxonomy" id="45882"/>
    <lineage>
        <taxon>Eukaryota</taxon>
        <taxon>Metazoa</taxon>
        <taxon>Ecdysozoa</taxon>
        <taxon>Nematoda</taxon>
        <taxon>Enoplea</taxon>
        <taxon>Dorylaimia</taxon>
        <taxon>Trichinellida</taxon>
        <taxon>Trichinellidae</taxon>
        <taxon>Trichinella</taxon>
    </lineage>
</organism>
<dbReference type="AlphaFoldDB" id="A0A0V1CC01"/>
<reference evidence="2 3" key="1">
    <citation type="submission" date="2015-01" db="EMBL/GenBank/DDBJ databases">
        <title>Evolution of Trichinella species and genotypes.</title>
        <authorList>
            <person name="Korhonen P.K."/>
            <person name="Edoardo P."/>
            <person name="Giuseppe L.R."/>
            <person name="Gasser R.B."/>
        </authorList>
    </citation>
    <scope>NUCLEOTIDE SEQUENCE [LARGE SCALE GENOMIC DNA]</scope>
    <source>
        <strain evidence="2">ISS120</strain>
    </source>
</reference>
<feature type="compositionally biased region" description="Basic and acidic residues" evidence="1">
    <location>
        <begin position="295"/>
        <end position="307"/>
    </location>
</feature>
<evidence type="ECO:0000313" key="3">
    <source>
        <dbReference type="Proteomes" id="UP000054653"/>
    </source>
</evidence>
<sequence length="307" mass="35144">MEMEKLCALRLANRHRRISSAMQIELRTTKHQHAHPPPTVQLFQIRKKHDQPTNESDQNQHRHEQCQILRPSQGDVFEAARPQPTRLFNVGDGDVDAKSVGAQVRRLEPPAVRRNQSPDSEQQLPFDLGHGPVQRRFVRRSQQPTQRRLVGFSGFAGRHPPVSDCTRTATVQHHKHVLVELTLAARSEHTVEDEPQLGRVDCFQPAVVQRHGGVELHFVHHTVAVEVHFARFDQRRSGVALVSPVETLVAAPEQQVTVGRVRRPAREQDEKFAAERHRRPLPCKRRRPSAPVSILEHDHQRKQDGER</sequence>
<proteinExistence type="predicted"/>
<protein>
    <submittedName>
        <fullName evidence="2">Uncharacterized protein</fullName>
    </submittedName>
</protein>
<feature type="compositionally biased region" description="Basic and acidic residues" evidence="1">
    <location>
        <begin position="264"/>
        <end position="275"/>
    </location>
</feature>
<feature type="compositionally biased region" description="Basic residues" evidence="1">
    <location>
        <begin position="276"/>
        <end position="288"/>
    </location>
</feature>
<comment type="caution">
    <text evidence="2">The sequence shown here is derived from an EMBL/GenBank/DDBJ whole genome shotgun (WGS) entry which is preliminary data.</text>
</comment>
<accession>A0A0V1CC01</accession>
<gene>
    <name evidence="2" type="ORF">T03_7519</name>
</gene>
<dbReference type="Proteomes" id="UP000054653">
    <property type="component" value="Unassembled WGS sequence"/>
</dbReference>
<evidence type="ECO:0000256" key="1">
    <source>
        <dbReference type="SAM" id="MobiDB-lite"/>
    </source>
</evidence>
<feature type="region of interest" description="Disordered" evidence="1">
    <location>
        <begin position="259"/>
        <end position="307"/>
    </location>
</feature>
<keyword evidence="3" id="KW-1185">Reference proteome</keyword>
<evidence type="ECO:0000313" key="2">
    <source>
        <dbReference type="EMBL" id="KRY46842.1"/>
    </source>
</evidence>
<feature type="compositionally biased region" description="Polar residues" evidence="1">
    <location>
        <begin position="114"/>
        <end position="123"/>
    </location>
</feature>
<name>A0A0V1CC01_TRIBR</name>
<feature type="region of interest" description="Disordered" evidence="1">
    <location>
        <begin position="109"/>
        <end position="129"/>
    </location>
</feature>
<dbReference type="EMBL" id="JYDI01000268">
    <property type="protein sequence ID" value="KRY46842.1"/>
    <property type="molecule type" value="Genomic_DNA"/>
</dbReference>